<dbReference type="RefSeq" id="WP_092727648.1">
    <property type="nucleotide sequence ID" value="NZ_FNGW01000013.1"/>
</dbReference>
<dbReference type="FunFam" id="1.10.287.1080:FF:000003">
    <property type="entry name" value="Nucleoside triphosphate pyrophosphohydrolase"/>
    <property type="match status" value="1"/>
</dbReference>
<feature type="coiled-coil region" evidence="1">
    <location>
        <begin position="384"/>
        <end position="411"/>
    </location>
</feature>
<dbReference type="AlphaFoldDB" id="A0A1G9TQD7"/>
<evidence type="ECO:0000313" key="5">
    <source>
        <dbReference type="Proteomes" id="UP000199068"/>
    </source>
</evidence>
<dbReference type="InterPro" id="IPR048011">
    <property type="entry name" value="NTP-PPase_MazG-like_C"/>
</dbReference>
<dbReference type="GO" id="GO:0046052">
    <property type="term" value="P:UTP catabolic process"/>
    <property type="evidence" value="ECO:0007669"/>
    <property type="project" value="TreeGrafter"/>
</dbReference>
<feature type="domain" description="NTP pyrophosphohydrolase MazG-like" evidence="3">
    <location>
        <begin position="389"/>
        <end position="449"/>
    </location>
</feature>
<dbReference type="EMBL" id="FNGW01000013">
    <property type="protein sequence ID" value="SDM49903.1"/>
    <property type="molecule type" value="Genomic_DNA"/>
</dbReference>
<dbReference type="GO" id="GO:0006950">
    <property type="term" value="P:response to stress"/>
    <property type="evidence" value="ECO:0007669"/>
    <property type="project" value="UniProtKB-ARBA"/>
</dbReference>
<keyword evidence="5" id="KW-1185">Reference proteome</keyword>
<evidence type="ECO:0000259" key="3">
    <source>
        <dbReference type="Pfam" id="PF03819"/>
    </source>
</evidence>
<dbReference type="SUPFAM" id="SSF101386">
    <property type="entry name" value="all-alpha NTP pyrophosphatases"/>
    <property type="match status" value="2"/>
</dbReference>
<dbReference type="InterPro" id="IPR011551">
    <property type="entry name" value="NTP_PyrPHydrolase_MazG"/>
</dbReference>
<evidence type="ECO:0000259" key="2">
    <source>
        <dbReference type="Pfam" id="PF00590"/>
    </source>
</evidence>
<dbReference type="CDD" id="cd11723">
    <property type="entry name" value="YabN_N_like"/>
    <property type="match status" value="1"/>
</dbReference>
<accession>A0A1G9TQD7</accession>
<keyword evidence="4" id="KW-0489">Methyltransferase</keyword>
<dbReference type="CDD" id="cd11529">
    <property type="entry name" value="NTP-PPase_MazG_Cterm"/>
    <property type="match status" value="1"/>
</dbReference>
<dbReference type="CDD" id="cd11528">
    <property type="entry name" value="NTP-PPase_MazG_Nterm"/>
    <property type="match status" value="1"/>
</dbReference>
<dbReference type="FunFam" id="1.10.287.1080:FF:000001">
    <property type="entry name" value="Nucleoside triphosphate pyrophosphohydrolase"/>
    <property type="match status" value="1"/>
</dbReference>
<keyword evidence="1" id="KW-0175">Coiled coil</keyword>
<reference evidence="4 5" key="1">
    <citation type="submission" date="2016-10" db="EMBL/GenBank/DDBJ databases">
        <authorList>
            <person name="de Groot N.N."/>
        </authorList>
    </citation>
    <scope>NUCLEOTIDE SEQUENCE [LARGE SCALE GENOMIC DNA]</scope>
    <source>
        <strain evidence="4 5">DSM 797</strain>
    </source>
</reference>
<dbReference type="GO" id="GO:0008168">
    <property type="term" value="F:methyltransferase activity"/>
    <property type="evidence" value="ECO:0007669"/>
    <property type="project" value="UniProtKB-KW"/>
</dbReference>
<organism evidence="4 5">
    <name type="scientific">Romboutsia lituseburensis DSM 797</name>
    <dbReference type="NCBI Taxonomy" id="1121325"/>
    <lineage>
        <taxon>Bacteria</taxon>
        <taxon>Bacillati</taxon>
        <taxon>Bacillota</taxon>
        <taxon>Clostridia</taxon>
        <taxon>Peptostreptococcales</taxon>
        <taxon>Peptostreptococcaceae</taxon>
        <taxon>Romboutsia</taxon>
    </lineage>
</organism>
<gene>
    <name evidence="4" type="ORF">SAMN04515677_11348</name>
</gene>
<dbReference type="GO" id="GO:0046076">
    <property type="term" value="P:dTTP catabolic process"/>
    <property type="evidence" value="ECO:0007669"/>
    <property type="project" value="TreeGrafter"/>
</dbReference>
<dbReference type="GO" id="GO:0032259">
    <property type="term" value="P:methylation"/>
    <property type="evidence" value="ECO:0007669"/>
    <property type="project" value="UniProtKB-KW"/>
</dbReference>
<feature type="domain" description="Tetrapyrrole methylase" evidence="2">
    <location>
        <begin position="3"/>
        <end position="193"/>
    </location>
</feature>
<dbReference type="GO" id="GO:0046061">
    <property type="term" value="P:dATP catabolic process"/>
    <property type="evidence" value="ECO:0007669"/>
    <property type="project" value="TreeGrafter"/>
</dbReference>
<dbReference type="Proteomes" id="UP000199068">
    <property type="component" value="Unassembled WGS sequence"/>
</dbReference>
<dbReference type="InterPro" id="IPR035996">
    <property type="entry name" value="4pyrrol_Methylase_sf"/>
</dbReference>
<dbReference type="GO" id="GO:0046047">
    <property type="term" value="P:TTP catabolic process"/>
    <property type="evidence" value="ECO:0007669"/>
    <property type="project" value="TreeGrafter"/>
</dbReference>
<sequence length="485" mass="56072">MGKIKIVGLGPGDYSLISQGALEALQSSSRIFLRTEKHPTVDKLKETIKYTSLDYFYDKEENFEDVYGKISEFVIDLSKEGDLVYAVPGHPRVAERTVSIIESMAKEKGIEVETIASMSFVDAMFNYLAIDPADGFKLVDAFEIENAYIDTNTSMIITQIYDSFIASNIKLKLMEYYDYDQEVCIVNGAGVKNLESKKYVLLHELDRIENKFDYLSSLYIPKSSKRMYNTVHELEKIMSTLRSPSGCDWDKKQTHESLKKYLIEESYELCQAIDNDDIDEMIEELGDILLQVIFHCQIGQEEGFFDLKEVVNGICTKLIHRHPHVFNNEDIDMETFERTWEELKQEEKGETNITEGLKRIPAHLPALIKAEKIQHKASLIGFDWDKIEDVIKKIEEEYKELLDECEAGNIKYIKEELGDLLFSIVNLARFLKIDPEEALNCTSQKFINRFEFMEQSAMKSNKKLEDMTLEEQDELWNKAKSNKIN</sequence>
<dbReference type="InterPro" id="IPR004518">
    <property type="entry name" value="MazG-like_dom"/>
</dbReference>
<dbReference type="PANTHER" id="PTHR30522">
    <property type="entry name" value="NUCLEOSIDE TRIPHOSPHATE PYROPHOSPHOHYDROLASE"/>
    <property type="match status" value="1"/>
</dbReference>
<dbReference type="PIRSF" id="PIRSF002845">
    <property type="entry name" value="Ttrprl_mtas_MazG"/>
    <property type="match status" value="1"/>
</dbReference>
<dbReference type="InterPro" id="IPR000878">
    <property type="entry name" value="4pyrrol_Mease"/>
</dbReference>
<dbReference type="NCBIfam" id="TIGR00444">
    <property type="entry name" value="mazG"/>
    <property type="match status" value="1"/>
</dbReference>
<proteinExistence type="predicted"/>
<dbReference type="InterPro" id="IPR014777">
    <property type="entry name" value="4pyrrole_Mease_sub1"/>
</dbReference>
<dbReference type="GO" id="GO:0047429">
    <property type="term" value="F:nucleoside triphosphate diphosphatase activity"/>
    <property type="evidence" value="ECO:0007669"/>
    <property type="project" value="InterPro"/>
</dbReference>
<dbReference type="InterPro" id="IPR024180">
    <property type="entry name" value="Tetrapyrrole_Mease/MazG_pred"/>
</dbReference>
<dbReference type="Pfam" id="PF03819">
    <property type="entry name" value="MazG"/>
    <property type="match status" value="2"/>
</dbReference>
<dbReference type="Gene3D" id="1.10.287.1080">
    <property type="entry name" value="MazG-like"/>
    <property type="match status" value="2"/>
</dbReference>
<protein>
    <submittedName>
        <fullName evidence="4">Tetrapyrrole methylase family protein / MazG family protein</fullName>
    </submittedName>
</protein>
<dbReference type="NCBIfam" id="NF007113">
    <property type="entry name" value="PRK09562.1"/>
    <property type="match status" value="1"/>
</dbReference>
<dbReference type="PANTHER" id="PTHR30522:SF0">
    <property type="entry name" value="NUCLEOSIDE TRIPHOSPHATE PYROPHOSPHOHYDROLASE"/>
    <property type="match status" value="1"/>
</dbReference>
<dbReference type="STRING" id="1121325.SAMN04515677_11348"/>
<keyword evidence="4" id="KW-0808">Transferase</keyword>
<dbReference type="InterPro" id="IPR035013">
    <property type="entry name" value="YabN_N"/>
</dbReference>
<dbReference type="GO" id="GO:0006203">
    <property type="term" value="P:dGTP catabolic process"/>
    <property type="evidence" value="ECO:0007669"/>
    <property type="project" value="TreeGrafter"/>
</dbReference>
<evidence type="ECO:0000256" key="1">
    <source>
        <dbReference type="SAM" id="Coils"/>
    </source>
</evidence>
<dbReference type="Pfam" id="PF00590">
    <property type="entry name" value="TP_methylase"/>
    <property type="match status" value="1"/>
</dbReference>
<evidence type="ECO:0000313" key="4">
    <source>
        <dbReference type="EMBL" id="SDM49903.1"/>
    </source>
</evidence>
<dbReference type="Gene3D" id="3.40.1010.10">
    <property type="entry name" value="Cobalt-precorrin-4 Transmethylase, Domain 1"/>
    <property type="match status" value="1"/>
</dbReference>
<dbReference type="SUPFAM" id="SSF53790">
    <property type="entry name" value="Tetrapyrrole methylase"/>
    <property type="match status" value="1"/>
</dbReference>
<dbReference type="GO" id="GO:0046081">
    <property type="term" value="P:dUTP catabolic process"/>
    <property type="evidence" value="ECO:0007669"/>
    <property type="project" value="TreeGrafter"/>
</dbReference>
<name>A0A1G9TQD7_9FIRM</name>
<dbReference type="InterPro" id="IPR048015">
    <property type="entry name" value="NTP-PPase_MazG-like_N"/>
</dbReference>
<feature type="domain" description="NTP pyrophosphohydrolase MazG-like" evidence="3">
    <location>
        <begin position="253"/>
        <end position="326"/>
    </location>
</feature>